<feature type="site" description="Histone H3K4me3 binding" evidence="8">
    <location>
        <position position="161"/>
    </location>
</feature>
<keyword evidence="14" id="KW-1185">Reference proteome</keyword>
<dbReference type="InterPro" id="IPR028651">
    <property type="entry name" value="ING_fam"/>
</dbReference>
<dbReference type="GO" id="GO:0008270">
    <property type="term" value="F:zinc ion binding"/>
    <property type="evidence" value="ECO:0007669"/>
    <property type="project" value="UniProtKB-KW"/>
</dbReference>
<dbReference type="AlphaFoldDB" id="E4XEC6"/>
<evidence type="ECO:0000256" key="1">
    <source>
        <dbReference type="ARBA" id="ARBA00004123"/>
    </source>
</evidence>
<dbReference type="Proteomes" id="UP000001307">
    <property type="component" value="Unassembled WGS sequence"/>
</dbReference>
<evidence type="ECO:0000256" key="2">
    <source>
        <dbReference type="ARBA" id="ARBA00010210"/>
    </source>
</evidence>
<dbReference type="InParanoid" id="E4XEC6"/>
<evidence type="ECO:0000256" key="8">
    <source>
        <dbReference type="PIRSR" id="PIRSR628651-50"/>
    </source>
</evidence>
<dbReference type="Gene3D" id="3.30.40.10">
    <property type="entry name" value="Zinc/RING finger domain, C3HC4 (zinc finger)"/>
    <property type="match status" value="1"/>
</dbReference>
<dbReference type="Pfam" id="PF12998">
    <property type="entry name" value="ING"/>
    <property type="match status" value="1"/>
</dbReference>
<dbReference type="PROSITE" id="PS01359">
    <property type="entry name" value="ZF_PHD_1"/>
    <property type="match status" value="1"/>
</dbReference>
<dbReference type="GO" id="GO:0005634">
    <property type="term" value="C:nucleus"/>
    <property type="evidence" value="ECO:0007669"/>
    <property type="project" value="UniProtKB-SubCell"/>
</dbReference>
<keyword evidence="6 11" id="KW-0156">Chromatin regulator</keyword>
<evidence type="ECO:0000256" key="7">
    <source>
        <dbReference type="ARBA" id="ARBA00023242"/>
    </source>
</evidence>
<comment type="domain">
    <text evidence="11">The PHD-type zinc finger mediates the binding to H3K4me3.</text>
</comment>
<dbReference type="InterPro" id="IPR019787">
    <property type="entry name" value="Znf_PHD-finger"/>
</dbReference>
<feature type="binding site" evidence="9">
    <location>
        <position position="190"/>
    </location>
    <ligand>
        <name>Zn(2+)</name>
        <dbReference type="ChEBI" id="CHEBI:29105"/>
        <label>2</label>
    </ligand>
</feature>
<proteinExistence type="inferred from homology"/>
<evidence type="ECO:0000256" key="4">
    <source>
        <dbReference type="ARBA" id="ARBA00022771"/>
    </source>
</evidence>
<feature type="binding site" evidence="9">
    <location>
        <position position="165"/>
    </location>
    <ligand>
        <name>Zn(2+)</name>
        <dbReference type="ChEBI" id="CHEBI:29105"/>
        <label>2</label>
    </ligand>
</feature>
<feature type="binding site" evidence="9">
    <location>
        <position position="149"/>
    </location>
    <ligand>
        <name>Zn(2+)</name>
        <dbReference type="ChEBI" id="CHEBI:29105"/>
        <label>1</label>
    </ligand>
</feature>
<dbReference type="FunFam" id="3.30.40.10:FF:000016">
    <property type="entry name" value="Inhibitor of growth protein"/>
    <property type="match status" value="1"/>
</dbReference>
<comment type="subunit">
    <text evidence="11">Component of an histone acetyltransferase complex. Interacts with H3K4me3 and to a lesser extent with H3K4me2.</text>
</comment>
<organism evidence="13">
    <name type="scientific">Oikopleura dioica</name>
    <name type="common">Tunicate</name>
    <dbReference type="NCBI Taxonomy" id="34765"/>
    <lineage>
        <taxon>Eukaryota</taxon>
        <taxon>Metazoa</taxon>
        <taxon>Chordata</taxon>
        <taxon>Tunicata</taxon>
        <taxon>Appendicularia</taxon>
        <taxon>Copelata</taxon>
        <taxon>Oikopleuridae</taxon>
        <taxon>Oikopleura</taxon>
    </lineage>
</organism>
<feature type="binding site" evidence="9">
    <location>
        <position position="174"/>
    </location>
    <ligand>
        <name>Zn(2+)</name>
        <dbReference type="ChEBI" id="CHEBI:29105"/>
        <label>1</label>
    </ligand>
</feature>
<dbReference type="InterPro" id="IPR019786">
    <property type="entry name" value="Zinc_finger_PHD-type_CS"/>
</dbReference>
<evidence type="ECO:0000313" key="14">
    <source>
        <dbReference type="Proteomes" id="UP000001307"/>
    </source>
</evidence>
<evidence type="ECO:0000259" key="12">
    <source>
        <dbReference type="PROSITE" id="PS50016"/>
    </source>
</evidence>
<dbReference type="GO" id="GO:0006325">
    <property type="term" value="P:chromatin organization"/>
    <property type="evidence" value="ECO:0007669"/>
    <property type="project" value="UniProtKB-KW"/>
</dbReference>
<evidence type="ECO:0000313" key="13">
    <source>
        <dbReference type="EMBL" id="CBY09529.1"/>
    </source>
</evidence>
<keyword evidence="7 11" id="KW-0539">Nucleus</keyword>
<dbReference type="SMART" id="SM00249">
    <property type="entry name" value="PHD"/>
    <property type="match status" value="1"/>
</dbReference>
<feature type="site" description="Histone H3K4me3 binding" evidence="8">
    <location>
        <position position="157"/>
    </location>
</feature>
<dbReference type="InterPro" id="IPR011011">
    <property type="entry name" value="Znf_FYVE_PHD"/>
</dbReference>
<evidence type="ECO:0000256" key="9">
    <source>
        <dbReference type="PIRSR" id="PIRSR628651-51"/>
    </source>
</evidence>
<evidence type="ECO:0000256" key="10">
    <source>
        <dbReference type="PROSITE-ProRule" id="PRU00146"/>
    </source>
</evidence>
<feature type="site" description="Histone H3K4me3 binding" evidence="8">
    <location>
        <position position="169"/>
    </location>
</feature>
<evidence type="ECO:0000256" key="3">
    <source>
        <dbReference type="ARBA" id="ARBA00022723"/>
    </source>
</evidence>
<dbReference type="Gene3D" id="6.10.140.1740">
    <property type="match status" value="1"/>
</dbReference>
<comment type="similarity">
    <text evidence="2 11">Belongs to the ING family.</text>
</comment>
<dbReference type="SUPFAM" id="SSF57903">
    <property type="entry name" value="FYVE/PHD zinc finger"/>
    <property type="match status" value="1"/>
</dbReference>
<feature type="binding site" evidence="9">
    <location>
        <position position="160"/>
    </location>
    <ligand>
        <name>Zn(2+)</name>
        <dbReference type="ChEBI" id="CHEBI:29105"/>
        <label>2</label>
    </ligand>
</feature>
<accession>E4XEC6</accession>
<dbReference type="PANTHER" id="PTHR10333:SF42">
    <property type="entry name" value="INHIBITOR OF GROWTH PROTEIN 5"/>
    <property type="match status" value="1"/>
</dbReference>
<feature type="binding site" evidence="9">
    <location>
        <position position="187"/>
    </location>
    <ligand>
        <name>Zn(2+)</name>
        <dbReference type="ChEBI" id="CHEBI:29105"/>
        <label>2</label>
    </ligand>
</feature>
<evidence type="ECO:0000256" key="11">
    <source>
        <dbReference type="RuleBase" id="RU361213"/>
    </source>
</evidence>
<gene>
    <name evidence="13" type="ORF">GSOID_T00008532001</name>
</gene>
<keyword evidence="3 9" id="KW-0479">Metal-binding</keyword>
<keyword evidence="4 10" id="KW-0863">Zinc-finger</keyword>
<dbReference type="OrthoDB" id="5411773at2759"/>
<protein>
    <recommendedName>
        <fullName evidence="11">Inhibitor of growth protein</fullName>
    </recommendedName>
</protein>
<comment type="function">
    <text evidence="11">Component of an histone acetyltransferase complex.</text>
</comment>
<evidence type="ECO:0000256" key="6">
    <source>
        <dbReference type="ARBA" id="ARBA00022853"/>
    </source>
</evidence>
<feature type="binding site" evidence="9">
    <location>
        <position position="171"/>
    </location>
    <ligand>
        <name>Zn(2+)</name>
        <dbReference type="ChEBI" id="CHEBI:29105"/>
        <label>1</label>
    </ligand>
</feature>
<comment type="subcellular location">
    <subcellularLocation>
        <location evidence="1 11">Nucleus</location>
    </subcellularLocation>
</comment>
<feature type="domain" description="PHD-type" evidence="12">
    <location>
        <begin position="144"/>
        <end position="193"/>
    </location>
</feature>
<sequence>MASSEFYLDQFLKGVNSLPNELTGTLEQMTLLDGSIELEKQQAERIVTQFEMMSDRLTKNEKNDREKIIFEKMEKAAGNQDQKIEMAETINQKINEQIAQLDCFLAQYENELSVMDALEIGGSRRSQLTSNQKVTDMPVDPNEPTYCFCNRVAFGDMVGCDNPNCLIDWFHFDCVGLKRKPVGDWFCETCKCERKKKIKNKF</sequence>
<evidence type="ECO:0000256" key="5">
    <source>
        <dbReference type="ARBA" id="ARBA00022833"/>
    </source>
</evidence>
<dbReference type="PANTHER" id="PTHR10333">
    <property type="entry name" value="INHIBITOR OF GROWTH PROTEIN"/>
    <property type="match status" value="1"/>
</dbReference>
<dbReference type="CDD" id="cd15505">
    <property type="entry name" value="PHD_ING"/>
    <property type="match status" value="1"/>
</dbReference>
<dbReference type="EMBL" id="FN653041">
    <property type="protein sequence ID" value="CBY09529.1"/>
    <property type="molecule type" value="Genomic_DNA"/>
</dbReference>
<feature type="site" description="Histone H3K4me3 binding" evidence="8">
    <location>
        <position position="146"/>
    </location>
</feature>
<dbReference type="InterPro" id="IPR001965">
    <property type="entry name" value="Znf_PHD"/>
</dbReference>
<dbReference type="InterPro" id="IPR024610">
    <property type="entry name" value="ING_N_histone-binding"/>
</dbReference>
<name>E4XEC6_OIKDI</name>
<dbReference type="PROSITE" id="PS50016">
    <property type="entry name" value="ZF_PHD_2"/>
    <property type="match status" value="1"/>
</dbReference>
<keyword evidence="5 9" id="KW-0862">Zinc</keyword>
<reference evidence="13" key="1">
    <citation type="journal article" date="2010" name="Science">
        <title>Plasticity of animal genome architecture unmasked by rapid evolution of a pelagic tunicate.</title>
        <authorList>
            <person name="Denoeud F."/>
            <person name="Henriet S."/>
            <person name="Mungpakdee S."/>
            <person name="Aury J.M."/>
            <person name="Da Silva C."/>
            <person name="Brinkmann H."/>
            <person name="Mikhaleva J."/>
            <person name="Olsen L.C."/>
            <person name="Jubin C."/>
            <person name="Canestro C."/>
            <person name="Bouquet J.M."/>
            <person name="Danks G."/>
            <person name="Poulain J."/>
            <person name="Campsteijn C."/>
            <person name="Adamski M."/>
            <person name="Cross I."/>
            <person name="Yadetie F."/>
            <person name="Muffato M."/>
            <person name="Louis A."/>
            <person name="Butcher S."/>
            <person name="Tsagkogeorga G."/>
            <person name="Konrad A."/>
            <person name="Singh S."/>
            <person name="Jensen M.F."/>
            <person name="Cong E.H."/>
            <person name="Eikeseth-Otteraa H."/>
            <person name="Noel B."/>
            <person name="Anthouard V."/>
            <person name="Porcel B.M."/>
            <person name="Kachouri-Lafond R."/>
            <person name="Nishino A."/>
            <person name="Ugolini M."/>
            <person name="Chourrout P."/>
            <person name="Nishida H."/>
            <person name="Aasland R."/>
            <person name="Huzurbazar S."/>
            <person name="Westhof E."/>
            <person name="Delsuc F."/>
            <person name="Lehrach H."/>
            <person name="Reinhardt R."/>
            <person name="Weissenbach J."/>
            <person name="Roy S.W."/>
            <person name="Artiguenave F."/>
            <person name="Postlethwait J.H."/>
            <person name="Manak J.R."/>
            <person name="Thompson E.M."/>
            <person name="Jaillon O."/>
            <person name="Du Pasquier L."/>
            <person name="Boudinot P."/>
            <person name="Liberles D.A."/>
            <person name="Volff J.N."/>
            <person name="Philippe H."/>
            <person name="Lenhard B."/>
            <person name="Roest Crollius H."/>
            <person name="Wincker P."/>
            <person name="Chourrout D."/>
        </authorList>
    </citation>
    <scope>NUCLEOTIDE SEQUENCE [LARGE SCALE GENOMIC DNA]</scope>
</reference>
<dbReference type="InterPro" id="IPR013083">
    <property type="entry name" value="Znf_RING/FYVE/PHD"/>
</dbReference>
<feature type="binding site" evidence="9">
    <location>
        <position position="147"/>
    </location>
    <ligand>
        <name>Zn(2+)</name>
        <dbReference type="ChEBI" id="CHEBI:29105"/>
        <label>1</label>
    </ligand>
</feature>